<gene>
    <name evidence="2" type="ORF">AVDCRST_MAG90-2787</name>
</gene>
<feature type="region of interest" description="Disordered" evidence="1">
    <location>
        <begin position="42"/>
        <end position="106"/>
    </location>
</feature>
<dbReference type="AlphaFoldDB" id="A0A6J4MFI2"/>
<evidence type="ECO:0000256" key="1">
    <source>
        <dbReference type="SAM" id="MobiDB-lite"/>
    </source>
</evidence>
<evidence type="ECO:0000313" key="2">
    <source>
        <dbReference type="EMBL" id="CAA9357980.1"/>
    </source>
</evidence>
<accession>A0A6J4MFI2</accession>
<proteinExistence type="predicted"/>
<protein>
    <submittedName>
        <fullName evidence="2">Uncharacterized protein</fullName>
    </submittedName>
</protein>
<sequence>MRQQRSTLVLLTGVVLATSVASGAEAKGFRLRFGSSAQAAVARPGPAPASLAPTSAAGSQAARPAASAASPQTRSGGVFFIPSGRDRRAAQPGPTPNRAAPMLPPLSVAATIPSEPVAKPATVAPRQAKGFVILAGAPRGFDEVR</sequence>
<feature type="compositionally biased region" description="Low complexity" evidence="1">
    <location>
        <begin position="48"/>
        <end position="75"/>
    </location>
</feature>
<dbReference type="EMBL" id="CADCUC010000582">
    <property type="protein sequence ID" value="CAA9357980.1"/>
    <property type="molecule type" value="Genomic_DNA"/>
</dbReference>
<name>A0A6J4MFI2_9HYPH</name>
<organism evidence="2">
    <name type="scientific">uncultured Microvirga sp</name>
    <dbReference type="NCBI Taxonomy" id="412392"/>
    <lineage>
        <taxon>Bacteria</taxon>
        <taxon>Pseudomonadati</taxon>
        <taxon>Pseudomonadota</taxon>
        <taxon>Alphaproteobacteria</taxon>
        <taxon>Hyphomicrobiales</taxon>
        <taxon>Methylobacteriaceae</taxon>
        <taxon>Microvirga</taxon>
        <taxon>environmental samples</taxon>
    </lineage>
</organism>
<reference evidence="2" key="1">
    <citation type="submission" date="2020-02" db="EMBL/GenBank/DDBJ databases">
        <authorList>
            <person name="Meier V. D."/>
        </authorList>
    </citation>
    <scope>NUCLEOTIDE SEQUENCE</scope>
    <source>
        <strain evidence="2">AVDCRST_MAG90</strain>
    </source>
</reference>